<dbReference type="InterPro" id="IPR036908">
    <property type="entry name" value="RlpA-like_sf"/>
</dbReference>
<evidence type="ECO:0000259" key="3">
    <source>
        <dbReference type="PROSITE" id="PS50842"/>
    </source>
</evidence>
<dbReference type="Pfam" id="PF03330">
    <property type="entry name" value="DPBB_1"/>
    <property type="match status" value="1"/>
</dbReference>
<feature type="domain" description="Expansin-like EG45" evidence="3">
    <location>
        <begin position="113"/>
        <end position="217"/>
    </location>
</feature>
<dbReference type="InterPro" id="IPR036861">
    <property type="entry name" value="Endochitinase-like_sf"/>
</dbReference>
<evidence type="ECO:0000313" key="6">
    <source>
        <dbReference type="Proteomes" id="UP000822688"/>
    </source>
</evidence>
<reference evidence="5 6" key="1">
    <citation type="submission" date="2020-06" db="EMBL/GenBank/DDBJ databases">
        <title>WGS assembly of Ceratodon purpureus strain R40.</title>
        <authorList>
            <person name="Carey S.B."/>
            <person name="Jenkins J."/>
            <person name="Shu S."/>
            <person name="Lovell J.T."/>
            <person name="Sreedasyam A."/>
            <person name="Maumus F."/>
            <person name="Tiley G.P."/>
            <person name="Fernandez-Pozo N."/>
            <person name="Barry K."/>
            <person name="Chen C."/>
            <person name="Wang M."/>
            <person name="Lipzen A."/>
            <person name="Daum C."/>
            <person name="Saski C.A."/>
            <person name="Payton A.C."/>
            <person name="Mcbreen J.C."/>
            <person name="Conrad R.E."/>
            <person name="Kollar L.M."/>
            <person name="Olsson S."/>
            <person name="Huttunen S."/>
            <person name="Landis J.B."/>
            <person name="Wickett N.J."/>
            <person name="Johnson M.G."/>
            <person name="Rensing S.A."/>
            <person name="Grimwood J."/>
            <person name="Schmutz J."/>
            <person name="Mcdaniel S.F."/>
        </authorList>
    </citation>
    <scope>NUCLEOTIDE SEQUENCE [LARGE SCALE GENOMIC DNA]</scope>
    <source>
        <strain evidence="5 6">R40</strain>
    </source>
</reference>
<dbReference type="PROSITE" id="PS50842">
    <property type="entry name" value="EXPANSIN_EG45"/>
    <property type="match status" value="1"/>
</dbReference>
<evidence type="ECO:0000256" key="2">
    <source>
        <dbReference type="PROSITE-ProRule" id="PRU00261"/>
    </source>
</evidence>
<evidence type="ECO:0000256" key="1">
    <source>
        <dbReference type="ARBA" id="ARBA00022669"/>
    </source>
</evidence>
<dbReference type="PRINTS" id="PR00451">
    <property type="entry name" value="CHITINBINDNG"/>
</dbReference>
<accession>A0A8T0GCG9</accession>
<dbReference type="InterPro" id="IPR001002">
    <property type="entry name" value="Chitin-bd_1"/>
</dbReference>
<dbReference type="PANTHER" id="PTHR47480">
    <property type="entry name" value="EG45-LIKE DOMAIN CONTAINING PROTEIN"/>
    <property type="match status" value="1"/>
</dbReference>
<evidence type="ECO:0008006" key="7">
    <source>
        <dbReference type="Google" id="ProtNLM"/>
    </source>
</evidence>
<dbReference type="CDD" id="cd06921">
    <property type="entry name" value="ChtBD1_GH19_hevein"/>
    <property type="match status" value="1"/>
</dbReference>
<dbReference type="Gene3D" id="2.40.40.10">
    <property type="entry name" value="RlpA-like domain"/>
    <property type="match status" value="1"/>
</dbReference>
<dbReference type="GO" id="GO:0008061">
    <property type="term" value="F:chitin binding"/>
    <property type="evidence" value="ECO:0007669"/>
    <property type="project" value="UniProtKB-UniRule"/>
</dbReference>
<feature type="disulfide bond" evidence="2">
    <location>
        <begin position="87"/>
        <end position="91"/>
    </location>
</feature>
<proteinExistence type="predicted"/>
<feature type="domain" description="Chitin-binding type-1" evidence="4">
    <location>
        <begin position="52"/>
        <end position="93"/>
    </location>
</feature>
<feature type="disulfide bond" evidence="2">
    <location>
        <begin position="69"/>
        <end position="83"/>
    </location>
</feature>
<dbReference type="PROSITE" id="PS00026">
    <property type="entry name" value="CHIT_BIND_I_1"/>
    <property type="match status" value="1"/>
</dbReference>
<dbReference type="InterPro" id="IPR009009">
    <property type="entry name" value="RlpA-like_DPBB"/>
</dbReference>
<feature type="disulfide bond" evidence="2">
    <location>
        <begin position="64"/>
        <end position="76"/>
    </location>
</feature>
<dbReference type="SMART" id="SM00270">
    <property type="entry name" value="ChtBD1"/>
    <property type="match status" value="1"/>
</dbReference>
<dbReference type="SMART" id="SM00837">
    <property type="entry name" value="DPBB_1"/>
    <property type="match status" value="1"/>
</dbReference>
<organism evidence="5 6">
    <name type="scientific">Ceratodon purpureus</name>
    <name type="common">Fire moss</name>
    <name type="synonym">Dicranum purpureum</name>
    <dbReference type="NCBI Taxonomy" id="3225"/>
    <lineage>
        <taxon>Eukaryota</taxon>
        <taxon>Viridiplantae</taxon>
        <taxon>Streptophyta</taxon>
        <taxon>Embryophyta</taxon>
        <taxon>Bryophyta</taxon>
        <taxon>Bryophytina</taxon>
        <taxon>Bryopsida</taxon>
        <taxon>Dicranidae</taxon>
        <taxon>Pseudoditrichales</taxon>
        <taxon>Ditrichaceae</taxon>
        <taxon>Ceratodon</taxon>
    </lineage>
</organism>
<keyword evidence="1 2" id="KW-0147">Chitin-binding</keyword>
<dbReference type="Proteomes" id="UP000822688">
    <property type="component" value="Chromosome 11"/>
</dbReference>
<keyword evidence="2" id="KW-1015">Disulfide bond</keyword>
<dbReference type="SUPFAM" id="SSF50685">
    <property type="entry name" value="Barwin-like endoglucanases"/>
    <property type="match status" value="1"/>
</dbReference>
<dbReference type="EMBL" id="CM026432">
    <property type="protein sequence ID" value="KAG0556710.1"/>
    <property type="molecule type" value="Genomic_DNA"/>
</dbReference>
<name>A0A8T0GCG9_CERPU</name>
<dbReference type="AlphaFoldDB" id="A0A8T0GCG9"/>
<dbReference type="Gene3D" id="3.30.60.10">
    <property type="entry name" value="Endochitinase-like"/>
    <property type="match status" value="1"/>
</dbReference>
<dbReference type="SUPFAM" id="SSF57016">
    <property type="entry name" value="Plant lectins/antimicrobial peptides"/>
    <property type="match status" value="1"/>
</dbReference>
<sequence length="238" mass="24239">MRESNSVFIIGSPSQLLLQVVIQASDTMGRRGQRILVASVLLILQVMAVTAAEQCGHQAGGASCPGGLCCSQFGYCGTSPEYCGGGCQSNCGGSPTPPGNSGRASFYAAPYVPSACFGDDPGQFPGNMFFAAAGDSAGANLWNNGQNCGKNFRIQCQGNGCRGSGAITVKIVDRCPFGCSGGRAFDLSSEAFAAIADPNVGVITVSYGLASPQDDGDVAAVPWGKEQQVIVETVGSAK</sequence>
<dbReference type="CDD" id="cd22269">
    <property type="entry name" value="DPBB_EG45-like"/>
    <property type="match status" value="1"/>
</dbReference>
<keyword evidence="6" id="KW-1185">Reference proteome</keyword>
<evidence type="ECO:0000313" key="5">
    <source>
        <dbReference type="EMBL" id="KAG0556710.1"/>
    </source>
</evidence>
<dbReference type="PROSITE" id="PS50941">
    <property type="entry name" value="CHIT_BIND_I_2"/>
    <property type="match status" value="1"/>
</dbReference>
<protein>
    <recommendedName>
        <fullName evidence="7">Expansin-like EG45 domain-containing protein</fullName>
    </recommendedName>
</protein>
<dbReference type="InterPro" id="IPR007112">
    <property type="entry name" value="Expansin/allergen_DPBB_dom"/>
</dbReference>
<gene>
    <name evidence="5" type="ORF">KC19_11G073800</name>
</gene>
<dbReference type="PANTHER" id="PTHR47480:SF1">
    <property type="entry name" value="EG45-LIKE DOMAIN CONTAINING PROTEIN 1"/>
    <property type="match status" value="1"/>
</dbReference>
<evidence type="ECO:0000259" key="4">
    <source>
        <dbReference type="PROSITE" id="PS50941"/>
    </source>
</evidence>
<feature type="disulfide bond" evidence="2">
    <location>
        <begin position="55"/>
        <end position="70"/>
    </location>
</feature>
<dbReference type="InterPro" id="IPR018371">
    <property type="entry name" value="Chitin-binding_1_CS"/>
</dbReference>
<comment type="caution">
    <text evidence="5">The sequence shown here is derived from an EMBL/GenBank/DDBJ whole genome shotgun (WGS) entry which is preliminary data.</text>
</comment>
<dbReference type="Pfam" id="PF00187">
    <property type="entry name" value="Chitin_bind_1"/>
    <property type="match status" value="1"/>
</dbReference>